<gene>
    <name evidence="1" type="ORF">MCBMB27_05513</name>
    <name evidence="2" type="ORF">SAMN05192567_12112</name>
</gene>
<dbReference type="KEGG" id="mphy:MCBMB27_05513"/>
<dbReference type="Proteomes" id="UP000185487">
    <property type="component" value="Chromosome"/>
</dbReference>
<evidence type="ECO:0000313" key="4">
    <source>
        <dbReference type="Proteomes" id="UP000199140"/>
    </source>
</evidence>
<reference evidence="1 3" key="1">
    <citation type="submission" date="2016-04" db="EMBL/GenBank/DDBJ databases">
        <title>Complete genome sequencing and analysis of CBMB27, Methylobacterium phyllosphaerae isolated from leaf tissues of rice (Oryza sativa L.).</title>
        <authorList>
            <person name="Lee Y."/>
            <person name="Hwangbo K."/>
            <person name="Chung H."/>
            <person name="Yoo J."/>
            <person name="Kim K.Y."/>
            <person name="Sa T.M."/>
            <person name="Um Y."/>
            <person name="Madhaiyan M."/>
        </authorList>
    </citation>
    <scope>NUCLEOTIDE SEQUENCE [LARGE SCALE GENOMIC DNA]</scope>
    <source>
        <strain evidence="1 3">CBMB27</strain>
    </source>
</reference>
<accession>A0AAE8L879</accession>
<evidence type="ECO:0000313" key="3">
    <source>
        <dbReference type="Proteomes" id="UP000185487"/>
    </source>
</evidence>
<evidence type="ECO:0000313" key="1">
    <source>
        <dbReference type="EMBL" id="APT34804.1"/>
    </source>
</evidence>
<protein>
    <submittedName>
        <fullName evidence="2">Uncharacterized protein</fullName>
    </submittedName>
</protein>
<proteinExistence type="predicted"/>
<reference evidence="2 4" key="2">
    <citation type="submission" date="2016-10" db="EMBL/GenBank/DDBJ databases">
        <authorList>
            <person name="Varghese N."/>
            <person name="Submissions S."/>
        </authorList>
    </citation>
    <scope>NUCLEOTIDE SEQUENCE [LARGE SCALE GENOMIC DNA]</scope>
    <source>
        <strain evidence="2 4">CBMB27</strain>
    </source>
</reference>
<keyword evidence="3" id="KW-1185">Reference proteome</keyword>
<dbReference type="AlphaFoldDB" id="A0AAE8L879"/>
<dbReference type="EMBL" id="CP015367">
    <property type="protein sequence ID" value="APT34804.1"/>
    <property type="molecule type" value="Genomic_DNA"/>
</dbReference>
<name>A0AAE8L879_9HYPH</name>
<dbReference type="EMBL" id="FOPK01000021">
    <property type="protein sequence ID" value="SFH34672.1"/>
    <property type="molecule type" value="Genomic_DNA"/>
</dbReference>
<dbReference type="Proteomes" id="UP000199140">
    <property type="component" value="Unassembled WGS sequence"/>
</dbReference>
<sequence>MHAQRHEPPVEIRLSEAEVIALAYHRAASGDAWAALVRAVEDALTDLQDAEARVLAQGRLISRGYARCRGWTA</sequence>
<organism evidence="2 4">
    <name type="scientific">Methylobacterium phyllosphaerae</name>
    <dbReference type="NCBI Taxonomy" id="418223"/>
    <lineage>
        <taxon>Bacteria</taxon>
        <taxon>Pseudomonadati</taxon>
        <taxon>Pseudomonadota</taxon>
        <taxon>Alphaproteobacteria</taxon>
        <taxon>Hyphomicrobiales</taxon>
        <taxon>Methylobacteriaceae</taxon>
        <taxon>Methylobacterium</taxon>
    </lineage>
</organism>
<evidence type="ECO:0000313" key="2">
    <source>
        <dbReference type="EMBL" id="SFH34672.1"/>
    </source>
</evidence>